<dbReference type="HOGENOM" id="CLU_2199489_0_0_1"/>
<sequence length="108" mass="12309">MAKEVLFTYNLVLYVFRAGIRRNNAEAIFAARLKSSPLMFGMNKTNYQKIEILDSLMRQTDFVMPIVAQLSDVAHGLVPNYDKEHTVGVTGQQRMLTPPRHLFLPLSL</sequence>
<gene>
    <name evidence="1" type="ORF">CGI_10009200</name>
</gene>
<protein>
    <submittedName>
        <fullName evidence="1">Uncharacterized protein</fullName>
    </submittedName>
</protein>
<dbReference type="InParanoid" id="K1P6K7"/>
<dbReference type="AlphaFoldDB" id="K1P6K7"/>
<organism evidence="1">
    <name type="scientific">Magallana gigas</name>
    <name type="common">Pacific oyster</name>
    <name type="synonym">Crassostrea gigas</name>
    <dbReference type="NCBI Taxonomy" id="29159"/>
    <lineage>
        <taxon>Eukaryota</taxon>
        <taxon>Metazoa</taxon>
        <taxon>Spiralia</taxon>
        <taxon>Lophotrochozoa</taxon>
        <taxon>Mollusca</taxon>
        <taxon>Bivalvia</taxon>
        <taxon>Autobranchia</taxon>
        <taxon>Pteriomorphia</taxon>
        <taxon>Ostreida</taxon>
        <taxon>Ostreoidea</taxon>
        <taxon>Ostreidae</taxon>
        <taxon>Magallana</taxon>
    </lineage>
</organism>
<name>K1P6K7_MAGGI</name>
<evidence type="ECO:0000313" key="1">
    <source>
        <dbReference type="EMBL" id="EKC19242.1"/>
    </source>
</evidence>
<dbReference type="EMBL" id="JH816436">
    <property type="protein sequence ID" value="EKC19242.1"/>
    <property type="molecule type" value="Genomic_DNA"/>
</dbReference>
<proteinExistence type="predicted"/>
<reference evidence="1" key="1">
    <citation type="journal article" date="2012" name="Nature">
        <title>The oyster genome reveals stress adaptation and complexity of shell formation.</title>
        <authorList>
            <person name="Zhang G."/>
            <person name="Fang X."/>
            <person name="Guo X."/>
            <person name="Li L."/>
            <person name="Luo R."/>
            <person name="Xu F."/>
            <person name="Yang P."/>
            <person name="Zhang L."/>
            <person name="Wang X."/>
            <person name="Qi H."/>
            <person name="Xiong Z."/>
            <person name="Que H."/>
            <person name="Xie Y."/>
            <person name="Holland P.W."/>
            <person name="Paps J."/>
            <person name="Zhu Y."/>
            <person name="Wu F."/>
            <person name="Chen Y."/>
            <person name="Wang J."/>
            <person name="Peng C."/>
            <person name="Meng J."/>
            <person name="Yang L."/>
            <person name="Liu J."/>
            <person name="Wen B."/>
            <person name="Zhang N."/>
            <person name="Huang Z."/>
            <person name="Zhu Q."/>
            <person name="Feng Y."/>
            <person name="Mount A."/>
            <person name="Hedgecock D."/>
            <person name="Xu Z."/>
            <person name="Liu Y."/>
            <person name="Domazet-Loso T."/>
            <person name="Du Y."/>
            <person name="Sun X."/>
            <person name="Zhang S."/>
            <person name="Liu B."/>
            <person name="Cheng P."/>
            <person name="Jiang X."/>
            <person name="Li J."/>
            <person name="Fan D."/>
            <person name="Wang W."/>
            <person name="Fu W."/>
            <person name="Wang T."/>
            <person name="Wang B."/>
            <person name="Zhang J."/>
            <person name="Peng Z."/>
            <person name="Li Y."/>
            <person name="Li N."/>
            <person name="Wang J."/>
            <person name="Chen M."/>
            <person name="He Y."/>
            <person name="Tan F."/>
            <person name="Song X."/>
            <person name="Zheng Q."/>
            <person name="Huang R."/>
            <person name="Yang H."/>
            <person name="Du X."/>
            <person name="Chen L."/>
            <person name="Yang M."/>
            <person name="Gaffney P.M."/>
            <person name="Wang S."/>
            <person name="Luo L."/>
            <person name="She Z."/>
            <person name="Ming Y."/>
            <person name="Huang W."/>
            <person name="Zhang S."/>
            <person name="Huang B."/>
            <person name="Zhang Y."/>
            <person name="Qu T."/>
            <person name="Ni P."/>
            <person name="Miao G."/>
            <person name="Wang J."/>
            <person name="Wang Q."/>
            <person name="Steinberg C.E."/>
            <person name="Wang H."/>
            <person name="Li N."/>
            <person name="Qian L."/>
            <person name="Zhang G."/>
            <person name="Li Y."/>
            <person name="Yang H."/>
            <person name="Liu X."/>
            <person name="Wang J."/>
            <person name="Yin Y."/>
            <person name="Wang J."/>
        </authorList>
    </citation>
    <scope>NUCLEOTIDE SEQUENCE [LARGE SCALE GENOMIC DNA]</scope>
    <source>
        <strain evidence="1">05x7-T-G4-1.051#20</strain>
    </source>
</reference>
<accession>K1P6K7</accession>